<reference evidence="1" key="2">
    <citation type="submission" date="2025-08" db="UniProtKB">
        <authorList>
            <consortium name="Ensembl"/>
        </authorList>
    </citation>
    <scope>IDENTIFICATION</scope>
</reference>
<evidence type="ECO:0000313" key="1">
    <source>
        <dbReference type="Ensembl" id="ENSSSCP00070044664.1"/>
    </source>
</evidence>
<protein>
    <submittedName>
        <fullName evidence="1">Uncharacterized protein</fullName>
    </submittedName>
</protein>
<organism evidence="1 2">
    <name type="scientific">Sus scrofa</name>
    <name type="common">Pig</name>
    <dbReference type="NCBI Taxonomy" id="9823"/>
    <lineage>
        <taxon>Eukaryota</taxon>
        <taxon>Metazoa</taxon>
        <taxon>Chordata</taxon>
        <taxon>Craniata</taxon>
        <taxon>Vertebrata</taxon>
        <taxon>Euteleostomi</taxon>
        <taxon>Mammalia</taxon>
        <taxon>Eutheria</taxon>
        <taxon>Laurasiatheria</taxon>
        <taxon>Artiodactyla</taxon>
        <taxon>Suina</taxon>
        <taxon>Suidae</taxon>
        <taxon>Sus</taxon>
    </lineage>
</organism>
<proteinExistence type="predicted"/>
<name>A0A4X1VS44_PIG</name>
<dbReference type="AlphaFoldDB" id="A0A4X1VS44"/>
<sequence length="68" mass="8050">MVWRFLKRLKIELPYDLAVPLLGVYLERTKTLIRKDIDTLMFTEALFIIAKIWKQPKCPSTVDSIKKI</sequence>
<evidence type="ECO:0000313" key="2">
    <source>
        <dbReference type="Proteomes" id="UP000314985"/>
    </source>
</evidence>
<reference evidence="1 2" key="1">
    <citation type="submission" date="2017-08" db="EMBL/GenBank/DDBJ databases">
        <title>USMARCv1.0.</title>
        <authorList>
            <person name="Hannum G.I."/>
            <person name="Koren S."/>
            <person name="Schroeder S.G."/>
            <person name="Chin S.C."/>
            <person name="Nonneman D.J."/>
            <person name="Becker S.A."/>
            <person name="Rosen B.D."/>
            <person name="Bickhart D.M."/>
            <person name="Putnam N.H."/>
            <person name="Green R.E."/>
            <person name="Tuggle C.K."/>
            <person name="Liu H."/>
            <person name="Rohrer G.A."/>
            <person name="Warr A."/>
            <person name="Hall R."/>
            <person name="Kim K."/>
            <person name="Hume D.A."/>
            <person name="Talbot R."/>
            <person name="Chow W."/>
            <person name="Howe K."/>
            <person name="Schwartz A.S."/>
            <person name="Watson M."/>
            <person name="Archibald A.L."/>
            <person name="Phillippy A.M."/>
            <person name="Smith T.P.L."/>
        </authorList>
    </citation>
    <scope>NUCLEOTIDE SEQUENCE [LARGE SCALE GENOMIC DNA]</scope>
</reference>
<dbReference type="Ensembl" id="ENSSSCT00070052741.1">
    <property type="protein sequence ID" value="ENSSSCP00070044664.1"/>
    <property type="gene ID" value="ENSSSCG00070026313.1"/>
</dbReference>
<dbReference type="Proteomes" id="UP000314985">
    <property type="component" value="Chromosome 18"/>
</dbReference>
<accession>A0A4X1VS44</accession>